<dbReference type="PANTHER" id="PTHR44472:SF1">
    <property type="entry name" value="DDB1 AND CUL4 ASSOCIATED FACTOR 4"/>
    <property type="match status" value="1"/>
</dbReference>
<proteinExistence type="predicted"/>
<reference evidence="3" key="1">
    <citation type="submission" date="2015-01" db="EMBL/GenBank/DDBJ databases">
        <title>The Genome Sequence of Cladophialophora bantiana CBS 173.52.</title>
        <authorList>
            <consortium name="The Broad Institute Genomics Platform"/>
            <person name="Cuomo C."/>
            <person name="de Hoog S."/>
            <person name="Gorbushina A."/>
            <person name="Stielow B."/>
            <person name="Teixiera M."/>
            <person name="Abouelleil A."/>
            <person name="Chapman S.B."/>
            <person name="Priest M."/>
            <person name="Young S.K."/>
            <person name="Wortman J."/>
            <person name="Nusbaum C."/>
            <person name="Birren B."/>
        </authorList>
    </citation>
    <scope>NUCLEOTIDE SEQUENCE [LARGE SCALE GENOMIC DNA]</scope>
    <source>
        <strain evidence="3">CBS 173.52</strain>
    </source>
</reference>
<evidence type="ECO:0008006" key="5">
    <source>
        <dbReference type="Google" id="ProtNLM"/>
    </source>
</evidence>
<keyword evidence="4" id="KW-1185">Reference proteome</keyword>
<gene>
    <name evidence="3" type="ORF">Z519_06356</name>
</gene>
<dbReference type="AlphaFoldDB" id="A0A0D2I6R7"/>
<dbReference type="GO" id="GO:0080008">
    <property type="term" value="C:Cul4-RING E3 ubiquitin ligase complex"/>
    <property type="evidence" value="ECO:0007669"/>
    <property type="project" value="TreeGrafter"/>
</dbReference>
<dbReference type="InterPro" id="IPR036322">
    <property type="entry name" value="WD40_repeat_dom_sf"/>
</dbReference>
<accession>A0A0D2I6R7</accession>
<dbReference type="Gene3D" id="2.130.10.10">
    <property type="entry name" value="YVTN repeat-like/Quinoprotein amine dehydrogenase"/>
    <property type="match status" value="1"/>
</dbReference>
<protein>
    <recommendedName>
        <fullName evidence="5">Myocyte-specific enhancer factor 2d</fullName>
    </recommendedName>
</protein>
<dbReference type="SUPFAM" id="SSF50978">
    <property type="entry name" value="WD40 repeat-like"/>
    <property type="match status" value="1"/>
</dbReference>
<evidence type="ECO:0000313" key="3">
    <source>
        <dbReference type="EMBL" id="KIW92509.1"/>
    </source>
</evidence>
<keyword evidence="1" id="KW-0853">WD repeat</keyword>
<sequence>MPAELPGYYFDVAKNRYFKIQPNHIAPLGSKYSREAVRTEKVIKKAQRRDELQYQSKLASTVTRSKLLQHPLLTFDRRLGHLRKSAGSLVAAYYAAGLERKVVVRNPIAVGGCTLTATPQYRRSLRSGSFCIEEPSGILFGDCRSWRMDGRQDCTDIHAFYPRSPYEIGELLDGRDSLNWPTPLSHDTTILYSHKKVESIGRANGIRDILSVGSGLVVWSEDGFNPQHPEGTMVKVGACSVGPFADRHGLVHQASFAEDIRNLAVQPGDYTVALASERGLYLMDLFHASYPLTKYPLGTNELVKATFKDRNIIMGGTRSGKMLLCDIRAAPPPTKGGRTTATRLQHTDLITGLAALPDGNQILISGLKSMKIYDLRFAPQPSLMCHLPRSNSFKASPAVLDFNIPFAPQYRHSWKGFAYDPELNIVLRASSDSGGENNCAALWSASTGRLLQSPLSRERFHFPIDDTAIARVRDGPKSIFISTGNMISEWTLQGRGSEGDQE</sequence>
<dbReference type="InterPro" id="IPR015943">
    <property type="entry name" value="WD40/YVTN_repeat-like_dom_sf"/>
</dbReference>
<organism evidence="3 4">
    <name type="scientific">Cladophialophora bantiana (strain ATCC 10958 / CBS 173.52 / CDC B-1940 / NIH 8579)</name>
    <name type="common">Xylohypha bantiana</name>
    <dbReference type="NCBI Taxonomy" id="1442370"/>
    <lineage>
        <taxon>Eukaryota</taxon>
        <taxon>Fungi</taxon>
        <taxon>Dikarya</taxon>
        <taxon>Ascomycota</taxon>
        <taxon>Pezizomycotina</taxon>
        <taxon>Eurotiomycetes</taxon>
        <taxon>Chaetothyriomycetidae</taxon>
        <taxon>Chaetothyriales</taxon>
        <taxon>Herpotrichiellaceae</taxon>
        <taxon>Cladophialophora</taxon>
    </lineage>
</organism>
<evidence type="ECO:0000256" key="2">
    <source>
        <dbReference type="ARBA" id="ARBA00022737"/>
    </source>
</evidence>
<dbReference type="VEuPathDB" id="FungiDB:Z519_06356"/>
<dbReference type="EMBL" id="KN846988">
    <property type="protein sequence ID" value="KIW92509.1"/>
    <property type="molecule type" value="Genomic_DNA"/>
</dbReference>
<dbReference type="HOGENOM" id="CLU_029545_0_0_1"/>
<dbReference type="OrthoDB" id="128867at2759"/>
<keyword evidence="2" id="KW-0677">Repeat</keyword>
<name>A0A0D2I6R7_CLAB1</name>
<dbReference type="Proteomes" id="UP000053789">
    <property type="component" value="Unassembled WGS sequence"/>
</dbReference>
<evidence type="ECO:0000313" key="4">
    <source>
        <dbReference type="Proteomes" id="UP000053789"/>
    </source>
</evidence>
<dbReference type="PANTHER" id="PTHR44472">
    <property type="entry name" value="DDB1- AND CUL4-ASSOCIATED FACTOR 4-RELATED"/>
    <property type="match status" value="1"/>
</dbReference>
<evidence type="ECO:0000256" key="1">
    <source>
        <dbReference type="ARBA" id="ARBA00022574"/>
    </source>
</evidence>
<dbReference type="GeneID" id="27699284"/>
<dbReference type="RefSeq" id="XP_016619178.1">
    <property type="nucleotide sequence ID" value="XM_016764096.1"/>
</dbReference>
<dbReference type="InterPro" id="IPR052254">
    <property type="entry name" value="CUL4-DDB1_E3_ligase_receptor"/>
</dbReference>